<keyword evidence="17" id="KW-1185">Reference proteome</keyword>
<keyword evidence="9 11" id="KW-0472">Membrane</keyword>
<dbReference type="Proteomes" id="UP001336314">
    <property type="component" value="Unassembled WGS sequence"/>
</dbReference>
<evidence type="ECO:0000256" key="6">
    <source>
        <dbReference type="ARBA" id="ARBA00023004"/>
    </source>
</evidence>
<keyword evidence="8 12" id="KW-0798">TonB box</keyword>
<evidence type="ECO:0000256" key="3">
    <source>
        <dbReference type="ARBA" id="ARBA00022452"/>
    </source>
</evidence>
<keyword evidence="16" id="KW-0675">Receptor</keyword>
<proteinExistence type="inferred from homology"/>
<dbReference type="PANTHER" id="PTHR32552">
    <property type="entry name" value="FERRICHROME IRON RECEPTOR-RELATED"/>
    <property type="match status" value="1"/>
</dbReference>
<dbReference type="RefSeq" id="WP_330129991.1">
    <property type="nucleotide sequence ID" value="NZ_JAUHLI010000018.1"/>
</dbReference>
<evidence type="ECO:0000313" key="16">
    <source>
        <dbReference type="EMBL" id="MEE2002943.1"/>
    </source>
</evidence>
<feature type="domain" description="TonB-dependent receptor plug" evidence="15">
    <location>
        <begin position="57"/>
        <end position="163"/>
    </location>
</feature>
<keyword evidence="7" id="KW-0406">Ion transport</keyword>
<gene>
    <name evidence="16" type="ORF">QWY20_15910</name>
</gene>
<accession>A0ABU7J9J8</accession>
<feature type="domain" description="TonB-dependent receptor-like beta-barrel" evidence="14">
    <location>
        <begin position="310"/>
        <end position="834"/>
    </location>
</feature>
<protein>
    <submittedName>
        <fullName evidence="16">TonB-dependent receptor</fullName>
    </submittedName>
</protein>
<comment type="subcellular location">
    <subcellularLocation>
        <location evidence="1 11">Cell outer membrane</location>
        <topology evidence="1 11">Multi-pass membrane protein</topology>
    </subcellularLocation>
</comment>
<evidence type="ECO:0000256" key="13">
    <source>
        <dbReference type="SAM" id="SignalP"/>
    </source>
</evidence>
<feature type="signal peptide" evidence="13">
    <location>
        <begin position="1"/>
        <end position="28"/>
    </location>
</feature>
<dbReference type="PANTHER" id="PTHR32552:SF81">
    <property type="entry name" value="TONB-DEPENDENT OUTER MEMBRANE RECEPTOR"/>
    <property type="match status" value="1"/>
</dbReference>
<dbReference type="Gene3D" id="2.40.170.20">
    <property type="entry name" value="TonB-dependent receptor, beta-barrel domain"/>
    <property type="match status" value="2"/>
</dbReference>
<evidence type="ECO:0000259" key="15">
    <source>
        <dbReference type="Pfam" id="PF07715"/>
    </source>
</evidence>
<dbReference type="PROSITE" id="PS52016">
    <property type="entry name" value="TONB_DEPENDENT_REC_3"/>
    <property type="match status" value="1"/>
</dbReference>
<evidence type="ECO:0000256" key="5">
    <source>
        <dbReference type="ARBA" id="ARBA00022692"/>
    </source>
</evidence>
<evidence type="ECO:0000256" key="8">
    <source>
        <dbReference type="ARBA" id="ARBA00023077"/>
    </source>
</evidence>
<keyword evidence="5 11" id="KW-0812">Transmembrane</keyword>
<dbReference type="InterPro" id="IPR039426">
    <property type="entry name" value="TonB-dep_rcpt-like"/>
</dbReference>
<sequence>MKQIPFKLRYPILLTALGSMLMASPAMADDAEAQQDEAKDPIERIIVTARLRQELLNKIPVSVSVFSGEQMERTGIRNINDIIEATPGVTYDSIGGMASGSPVIRGLAQPGLVGDETNVAVFIDGVYASGRDASFLPYGGLQRVEVVRGPQSAIYGRNAFAGAINYITREPSDQFEFGINTSAGTHGMHDAHLYLSGALTERFKARLDLSDSSSGSTIRNVNTITGERIDNRRLGEVDNQLARLKLVYDGDNTKVSLAHTYIDTKETPRATAHVQHNGGFGIRNAQQEFGVLVNGTHITFNPATGQWDLLGDWVFTGDPQKYLGVVDNDLWRASFTGIAPEATGTERTVNRTSLVIDHNFDNFSVTYLGGYNKTDYEINLGQLKTHSGMAILPTFVAENLPPASAFPDAPAGLQVQNLAFGTVYMGIQGYDLGGQPNDEREEYSHELRFVGNHDGMDWAFGAFYSKLKLDQLTTIGVVGADSYSSMIFNAAGNGFEDNGLIPLQGTYYETTTKSAFAAVDFSITDQLTMALEGRFTREDKFANNHTDNRAPGVLFPTGEMDGSWSYFTPRITLDWDANETTLYYLNIGKGAKSGGLNGSAEGEEMTFDPEQNWTYEVGMKSFLFDSKLRFNIAAYYIDWDKQQVRDFSTLGNQENAVPAVIVTNLGKTEVKGLELDGRWQITDNFGWNFAAAYNDATVKVGGLGPEFGFLDYEAQGMSPTEYPASQTLTMVSTRPPFFGVVGQMTLPPEGTLVSDGDISGNKMPRTSRVTLNSGIDYVRDWGNLNSFSELSFSYRSKQYLDATNSTELPSAVTAKFTIGFETESLRMSLFVDNLTNNNTPSGGYRKYLWNGKPQFVVEPRMGRTAGINLSYKFR</sequence>
<evidence type="ECO:0000256" key="2">
    <source>
        <dbReference type="ARBA" id="ARBA00022448"/>
    </source>
</evidence>
<evidence type="ECO:0000259" key="14">
    <source>
        <dbReference type="Pfam" id="PF00593"/>
    </source>
</evidence>
<dbReference type="EMBL" id="JAUHLI010000018">
    <property type="protein sequence ID" value="MEE2002943.1"/>
    <property type="molecule type" value="Genomic_DNA"/>
</dbReference>
<comment type="caution">
    <text evidence="16">The sequence shown here is derived from an EMBL/GenBank/DDBJ whole genome shotgun (WGS) entry which is preliminary data.</text>
</comment>
<dbReference type="InterPro" id="IPR036942">
    <property type="entry name" value="Beta-barrel_TonB_sf"/>
</dbReference>
<keyword evidence="10 11" id="KW-0998">Cell outer membrane</keyword>
<dbReference type="Pfam" id="PF07715">
    <property type="entry name" value="Plug"/>
    <property type="match status" value="1"/>
</dbReference>
<keyword evidence="2 11" id="KW-0813">Transport</keyword>
<comment type="similarity">
    <text evidence="11 12">Belongs to the TonB-dependent receptor family.</text>
</comment>
<keyword evidence="4" id="KW-0410">Iron transport</keyword>
<evidence type="ECO:0000256" key="4">
    <source>
        <dbReference type="ARBA" id="ARBA00022496"/>
    </source>
</evidence>
<dbReference type="InterPro" id="IPR000531">
    <property type="entry name" value="Beta-barrel_TonB"/>
</dbReference>
<keyword evidence="6" id="KW-0408">Iron</keyword>
<name>A0ABU7J9J8_9GAMM</name>
<evidence type="ECO:0000256" key="12">
    <source>
        <dbReference type="RuleBase" id="RU003357"/>
    </source>
</evidence>
<evidence type="ECO:0000256" key="1">
    <source>
        <dbReference type="ARBA" id="ARBA00004571"/>
    </source>
</evidence>
<evidence type="ECO:0000256" key="10">
    <source>
        <dbReference type="ARBA" id="ARBA00023237"/>
    </source>
</evidence>
<evidence type="ECO:0000313" key="17">
    <source>
        <dbReference type="Proteomes" id="UP001336314"/>
    </source>
</evidence>
<keyword evidence="3 11" id="KW-1134">Transmembrane beta strand</keyword>
<dbReference type="InterPro" id="IPR012910">
    <property type="entry name" value="Plug_dom"/>
</dbReference>
<dbReference type="Pfam" id="PF00593">
    <property type="entry name" value="TonB_dep_Rec_b-barrel"/>
    <property type="match status" value="1"/>
</dbReference>
<evidence type="ECO:0000256" key="9">
    <source>
        <dbReference type="ARBA" id="ARBA00023136"/>
    </source>
</evidence>
<evidence type="ECO:0000256" key="11">
    <source>
        <dbReference type="PROSITE-ProRule" id="PRU01360"/>
    </source>
</evidence>
<feature type="chain" id="PRO_5045844929" evidence="13">
    <location>
        <begin position="29"/>
        <end position="874"/>
    </location>
</feature>
<evidence type="ECO:0000256" key="7">
    <source>
        <dbReference type="ARBA" id="ARBA00023065"/>
    </source>
</evidence>
<reference evidence="16 17" key="1">
    <citation type="submission" date="2023-07" db="EMBL/GenBank/DDBJ databases">
        <title>Alkalimonas sp., MEB108 novel, alkaliphilic bacterium isolated from Lonar Lake, India.</title>
        <authorList>
            <person name="Joshi A."/>
            <person name="Thite S."/>
        </authorList>
    </citation>
    <scope>NUCLEOTIDE SEQUENCE [LARGE SCALE GENOMIC DNA]</scope>
    <source>
        <strain evidence="16 17">MEB108</strain>
    </source>
</reference>
<keyword evidence="13" id="KW-0732">Signal</keyword>
<organism evidence="16 17">
    <name type="scientific">Alkalimonas cellulosilytica</name>
    <dbReference type="NCBI Taxonomy" id="3058395"/>
    <lineage>
        <taxon>Bacteria</taxon>
        <taxon>Pseudomonadati</taxon>
        <taxon>Pseudomonadota</taxon>
        <taxon>Gammaproteobacteria</taxon>
        <taxon>Alkalimonas</taxon>
    </lineage>
</organism>
<dbReference type="SUPFAM" id="SSF56935">
    <property type="entry name" value="Porins"/>
    <property type="match status" value="1"/>
</dbReference>